<gene>
    <name evidence="1" type="ORF">RHMOL_Rhmol10G0227100</name>
</gene>
<name>A0ACC0M6V6_RHOML</name>
<evidence type="ECO:0000313" key="2">
    <source>
        <dbReference type="Proteomes" id="UP001062846"/>
    </source>
</evidence>
<evidence type="ECO:0000313" key="1">
    <source>
        <dbReference type="EMBL" id="KAI8536068.1"/>
    </source>
</evidence>
<reference evidence="1" key="1">
    <citation type="submission" date="2022-02" db="EMBL/GenBank/DDBJ databases">
        <title>Plant Genome Project.</title>
        <authorList>
            <person name="Zhang R.-G."/>
        </authorList>
    </citation>
    <scope>NUCLEOTIDE SEQUENCE</scope>
    <source>
        <strain evidence="1">AT1</strain>
    </source>
</reference>
<dbReference type="Proteomes" id="UP001062846">
    <property type="component" value="Chromosome 10"/>
</dbReference>
<sequence length="115" mass="13226">MSCKRSRGNSHQKLLFFRGARHIRRFASCFRSTHPHGFVSSSPNKFWIPVPPSKEQKTVYRYEIYAPGGILVCPSMGDRIPYPAQNEILFGDGIAPRYIRSAQKFKLVILENDVR</sequence>
<keyword evidence="2" id="KW-1185">Reference proteome</keyword>
<accession>A0ACC0M6V6</accession>
<comment type="caution">
    <text evidence="1">The sequence shown here is derived from an EMBL/GenBank/DDBJ whole genome shotgun (WGS) entry which is preliminary data.</text>
</comment>
<proteinExistence type="predicted"/>
<protein>
    <submittedName>
        <fullName evidence="1">Uncharacterized protein</fullName>
    </submittedName>
</protein>
<dbReference type="EMBL" id="CM046397">
    <property type="protein sequence ID" value="KAI8536068.1"/>
    <property type="molecule type" value="Genomic_DNA"/>
</dbReference>
<organism evidence="1 2">
    <name type="scientific">Rhododendron molle</name>
    <name type="common">Chinese azalea</name>
    <name type="synonym">Azalea mollis</name>
    <dbReference type="NCBI Taxonomy" id="49168"/>
    <lineage>
        <taxon>Eukaryota</taxon>
        <taxon>Viridiplantae</taxon>
        <taxon>Streptophyta</taxon>
        <taxon>Embryophyta</taxon>
        <taxon>Tracheophyta</taxon>
        <taxon>Spermatophyta</taxon>
        <taxon>Magnoliopsida</taxon>
        <taxon>eudicotyledons</taxon>
        <taxon>Gunneridae</taxon>
        <taxon>Pentapetalae</taxon>
        <taxon>asterids</taxon>
        <taxon>Ericales</taxon>
        <taxon>Ericaceae</taxon>
        <taxon>Ericoideae</taxon>
        <taxon>Rhodoreae</taxon>
        <taxon>Rhododendron</taxon>
    </lineage>
</organism>